<name>A0A8T0CQT5_CORYI</name>
<dbReference type="Proteomes" id="UP000806378">
    <property type="component" value="Unassembled WGS sequence"/>
</dbReference>
<evidence type="ECO:0000313" key="2">
    <source>
        <dbReference type="Proteomes" id="UP000806378"/>
    </source>
</evidence>
<organism evidence="1 2">
    <name type="scientific">Corymbia citriodora subsp. variegata</name>
    <dbReference type="NCBI Taxonomy" id="360336"/>
    <lineage>
        <taxon>Eukaryota</taxon>
        <taxon>Viridiplantae</taxon>
        <taxon>Streptophyta</taxon>
        <taxon>Embryophyta</taxon>
        <taxon>Tracheophyta</taxon>
        <taxon>Spermatophyta</taxon>
        <taxon>Magnoliopsida</taxon>
        <taxon>eudicotyledons</taxon>
        <taxon>Gunneridae</taxon>
        <taxon>Pentapetalae</taxon>
        <taxon>rosids</taxon>
        <taxon>malvids</taxon>
        <taxon>Myrtales</taxon>
        <taxon>Myrtaceae</taxon>
        <taxon>Myrtoideae</taxon>
        <taxon>Eucalypteae</taxon>
        <taxon>Corymbia</taxon>
    </lineage>
</organism>
<protein>
    <submittedName>
        <fullName evidence="1">Uncharacterized protein</fullName>
    </submittedName>
</protein>
<comment type="caution">
    <text evidence="1">The sequence shown here is derived from an EMBL/GenBank/DDBJ whole genome shotgun (WGS) entry which is preliminary data.</text>
</comment>
<dbReference type="Gramene" id="rna-gnl|WGS:JABURB|Cocit.L0017.1">
    <property type="protein sequence ID" value="cds-KAF7850018.1"/>
    <property type="gene ID" value="gene-BT93_L0017"/>
</dbReference>
<gene>
    <name evidence="1" type="ORF">BT93_L0017</name>
</gene>
<keyword evidence="2" id="KW-1185">Reference proteome</keyword>
<accession>A0A8T0CQT5</accession>
<reference evidence="1" key="1">
    <citation type="submission" date="2020-05" db="EMBL/GenBank/DDBJ databases">
        <title>WGS assembly of Corymbia citriodora subspecies variegata.</title>
        <authorList>
            <person name="Barry K."/>
            <person name="Hundley H."/>
            <person name="Shu S."/>
            <person name="Jenkins J."/>
            <person name="Grimwood J."/>
            <person name="Baten A."/>
        </authorList>
    </citation>
    <scope>NUCLEOTIDE SEQUENCE</scope>
    <source>
        <strain evidence="1">CV2-018</strain>
    </source>
</reference>
<dbReference type="Gramene" id="rna-gnl|WGS:JABURB|Cocit.F1665.1">
    <property type="protein sequence ID" value="cds-KAF8024561.1"/>
    <property type="gene ID" value="gene-BT93_F1665"/>
</dbReference>
<dbReference type="EMBL" id="MU089658">
    <property type="protein sequence ID" value="KAF7850018.1"/>
    <property type="molecule type" value="Genomic_DNA"/>
</dbReference>
<dbReference type="AlphaFoldDB" id="A0A8T0CQT5"/>
<proteinExistence type="predicted"/>
<sequence>MTKARSNFHRHKASPIFSPEALSLSLTHLKPSPPPSLLCPRRISGSTSRNRQPAWVPISLGYVVKHFEAKEACKAGYTSGGTDFWGSNDGREGYCGGEERVV</sequence>
<evidence type="ECO:0000313" key="1">
    <source>
        <dbReference type="EMBL" id="KAF7850018.1"/>
    </source>
</evidence>